<evidence type="ECO:0000313" key="2">
    <source>
        <dbReference type="EMBL" id="GHC85093.1"/>
    </source>
</evidence>
<dbReference type="EMBL" id="BMYK01000008">
    <property type="protein sequence ID" value="GHC85093.1"/>
    <property type="molecule type" value="Genomic_DNA"/>
</dbReference>
<name>A0ABQ3G3D2_9BURK</name>
<evidence type="ECO:0000313" key="3">
    <source>
        <dbReference type="Proteomes" id="UP000626210"/>
    </source>
</evidence>
<keyword evidence="3" id="KW-1185">Reference proteome</keyword>
<proteinExistence type="predicted"/>
<reference evidence="3" key="1">
    <citation type="journal article" date="2019" name="Int. J. Syst. Evol. Microbiol.">
        <title>The Global Catalogue of Microorganisms (GCM) 10K type strain sequencing project: providing services to taxonomists for standard genome sequencing and annotation.</title>
        <authorList>
            <consortium name="The Broad Institute Genomics Platform"/>
            <consortium name="The Broad Institute Genome Sequencing Center for Infectious Disease"/>
            <person name="Wu L."/>
            <person name="Ma J."/>
        </authorList>
    </citation>
    <scope>NUCLEOTIDE SEQUENCE [LARGE SCALE GENOMIC DNA]</scope>
    <source>
        <strain evidence="3">KCTC 23314</strain>
    </source>
</reference>
<dbReference type="Proteomes" id="UP000626210">
    <property type="component" value="Unassembled WGS sequence"/>
</dbReference>
<feature type="region of interest" description="Disordered" evidence="1">
    <location>
        <begin position="1"/>
        <end position="50"/>
    </location>
</feature>
<organism evidence="2 3">
    <name type="scientific">Pseudorhodoferax aquiterrae</name>
    <dbReference type="NCBI Taxonomy" id="747304"/>
    <lineage>
        <taxon>Bacteria</taxon>
        <taxon>Pseudomonadati</taxon>
        <taxon>Pseudomonadota</taxon>
        <taxon>Betaproteobacteria</taxon>
        <taxon>Burkholderiales</taxon>
        <taxon>Comamonadaceae</taxon>
    </lineage>
</organism>
<sequence>MQTTTHSQREIALPPVGDRLPKRARSQQSRAGQRRHATTATAAHCDQKRPSARGGWLCDLRIRDDNGAIEV</sequence>
<comment type="caution">
    <text evidence="2">The sequence shown here is derived from an EMBL/GenBank/DDBJ whole genome shotgun (WGS) entry which is preliminary data.</text>
</comment>
<evidence type="ECO:0000256" key="1">
    <source>
        <dbReference type="SAM" id="MobiDB-lite"/>
    </source>
</evidence>
<gene>
    <name evidence="2" type="ORF">GCM10007320_29790</name>
</gene>
<accession>A0ABQ3G3D2</accession>
<protein>
    <submittedName>
        <fullName evidence="2">Uncharacterized protein</fullName>
    </submittedName>
</protein>